<dbReference type="RefSeq" id="WP_080522716.1">
    <property type="nucleotide sequence ID" value="NZ_LPUF01000001.1"/>
</dbReference>
<dbReference type="STRING" id="1420851.AU255_09790"/>
<dbReference type="Pfam" id="PF11684">
    <property type="entry name" value="DUF3280"/>
    <property type="match status" value="1"/>
</dbReference>
<organism evidence="1 2">
    <name type="scientific">Methyloprofundus sedimenti</name>
    <dbReference type="NCBI Taxonomy" id="1420851"/>
    <lineage>
        <taxon>Bacteria</taxon>
        <taxon>Pseudomonadati</taxon>
        <taxon>Pseudomonadota</taxon>
        <taxon>Gammaproteobacteria</taxon>
        <taxon>Methylococcales</taxon>
        <taxon>Methylococcaceae</taxon>
        <taxon>Methyloprofundus</taxon>
    </lineage>
</organism>
<keyword evidence="2" id="KW-1185">Reference proteome</keyword>
<evidence type="ECO:0000313" key="2">
    <source>
        <dbReference type="Proteomes" id="UP000191980"/>
    </source>
</evidence>
<dbReference type="EMBL" id="LPUF01000001">
    <property type="protein sequence ID" value="OQK18735.1"/>
    <property type="molecule type" value="Genomic_DNA"/>
</dbReference>
<evidence type="ECO:0000313" key="1">
    <source>
        <dbReference type="EMBL" id="OQK18735.1"/>
    </source>
</evidence>
<dbReference type="Proteomes" id="UP000191980">
    <property type="component" value="Unassembled WGS sequence"/>
</dbReference>
<dbReference type="AlphaFoldDB" id="A0A1V8MB06"/>
<accession>A0A1V8MB06</accession>
<proteinExistence type="predicted"/>
<sequence length="173" mass="19000">MNIIKGIVAPGLLLFMLLIFGTANAAERIAILSFELNDITSLPNTLAEQIRTASIKPLLEQAMIQTGEYEIIQISPEQQKASNAGFGYLFSFHDIAAKLGKGVNADWIIVGQHSKPSFLFSYLIAHVINAHTGKSVARYDIELKGNHEKVMQRGVRKLAREIDRVIVGLGKGD</sequence>
<comment type="caution">
    <text evidence="1">The sequence shown here is derived from an EMBL/GenBank/DDBJ whole genome shotgun (WGS) entry which is preliminary data.</text>
</comment>
<reference evidence="1 2" key="1">
    <citation type="submission" date="2015-12" db="EMBL/GenBank/DDBJ databases">
        <authorList>
            <person name="Shamseldin A."/>
            <person name="Moawad H."/>
            <person name="Abd El-Rahim W.M."/>
            <person name="Sadowsky M.J."/>
        </authorList>
    </citation>
    <scope>NUCLEOTIDE SEQUENCE [LARGE SCALE GENOMIC DNA]</scope>
    <source>
        <strain evidence="1 2">WF1</strain>
    </source>
</reference>
<dbReference type="InterPro" id="IPR021698">
    <property type="entry name" value="DUF3280"/>
</dbReference>
<gene>
    <name evidence="1" type="ORF">AU255_09790</name>
</gene>
<dbReference type="OrthoDB" id="5567749at2"/>
<name>A0A1V8MB06_9GAMM</name>
<evidence type="ECO:0008006" key="3">
    <source>
        <dbReference type="Google" id="ProtNLM"/>
    </source>
</evidence>
<protein>
    <recommendedName>
        <fullName evidence="3">DUF2380 domain-containing protein</fullName>
    </recommendedName>
</protein>